<proteinExistence type="inferred from homology"/>
<dbReference type="PANTHER" id="PTHR48078:SF6">
    <property type="entry name" value="L-THREONINE DEHYDRATASE CATABOLIC TDCB"/>
    <property type="match status" value="1"/>
</dbReference>
<dbReference type="SUPFAM" id="SSF53686">
    <property type="entry name" value="Tryptophan synthase beta subunit-like PLP-dependent enzymes"/>
    <property type="match status" value="1"/>
</dbReference>
<dbReference type="EMBL" id="JAAGWB010000011">
    <property type="protein sequence ID" value="NEN49977.1"/>
    <property type="molecule type" value="Genomic_DNA"/>
</dbReference>
<dbReference type="InterPro" id="IPR036052">
    <property type="entry name" value="TrpB-like_PALP_sf"/>
</dbReference>
<keyword evidence="5" id="KW-0663">Pyridoxal phosphate</keyword>
<evidence type="ECO:0000256" key="7">
    <source>
        <dbReference type="ARBA" id="ARBA00025527"/>
    </source>
</evidence>
<evidence type="ECO:0000313" key="11">
    <source>
        <dbReference type="EMBL" id="NEK93210.1"/>
    </source>
</evidence>
<dbReference type="PANTHER" id="PTHR48078">
    <property type="entry name" value="THREONINE DEHYDRATASE, MITOCHONDRIAL-RELATED"/>
    <property type="match status" value="1"/>
</dbReference>
<dbReference type="Proteomes" id="UP000468828">
    <property type="component" value="Unassembled WGS sequence"/>
</dbReference>
<name>A0A6P0H2R3_9ACTN</name>
<dbReference type="Proteomes" id="UP000471152">
    <property type="component" value="Unassembled WGS sequence"/>
</dbReference>
<evidence type="ECO:0000313" key="13">
    <source>
        <dbReference type="Proteomes" id="UP000468828"/>
    </source>
</evidence>
<feature type="region of interest" description="Disordered" evidence="9">
    <location>
        <begin position="1"/>
        <end position="32"/>
    </location>
</feature>
<dbReference type="Gene3D" id="3.40.50.1100">
    <property type="match status" value="2"/>
</dbReference>
<dbReference type="InterPro" id="IPR001926">
    <property type="entry name" value="TrpB-like_PALP"/>
</dbReference>
<reference evidence="11 13" key="1">
    <citation type="submission" date="2020-01" db="EMBL/GenBank/DDBJ databases">
        <title>the WGS Modestobacter muralis CPCC 204518.</title>
        <authorList>
            <person name="Jiang Z."/>
        </authorList>
    </citation>
    <scope>NUCLEOTIDE SEQUENCE [LARGE SCALE GENOMIC DNA]</scope>
    <source>
        <strain evidence="11 13">DSM 100205</strain>
    </source>
</reference>
<dbReference type="InterPro" id="IPR050147">
    <property type="entry name" value="Ser/Thr_Dehydratase"/>
</dbReference>
<dbReference type="GO" id="GO:0006565">
    <property type="term" value="P:L-serine catabolic process"/>
    <property type="evidence" value="ECO:0007669"/>
    <property type="project" value="TreeGrafter"/>
</dbReference>
<dbReference type="AlphaFoldDB" id="A0A6P0H2R3"/>
<dbReference type="GO" id="GO:0009097">
    <property type="term" value="P:isoleucine biosynthetic process"/>
    <property type="evidence" value="ECO:0007669"/>
    <property type="project" value="TreeGrafter"/>
</dbReference>
<dbReference type="GO" id="GO:0006567">
    <property type="term" value="P:L-threonine catabolic process"/>
    <property type="evidence" value="ECO:0007669"/>
    <property type="project" value="TreeGrafter"/>
</dbReference>
<evidence type="ECO:0000256" key="9">
    <source>
        <dbReference type="SAM" id="MobiDB-lite"/>
    </source>
</evidence>
<dbReference type="GO" id="GO:0004794">
    <property type="term" value="F:threonine deaminase activity"/>
    <property type="evidence" value="ECO:0007669"/>
    <property type="project" value="UniProtKB-EC"/>
</dbReference>
<comment type="similarity">
    <text evidence="3">Belongs to the serine/threonine dehydratase family.</text>
</comment>
<feature type="domain" description="Tryptophan synthase beta chain-like PALP" evidence="10">
    <location>
        <begin position="53"/>
        <end position="334"/>
    </location>
</feature>
<evidence type="ECO:0000313" key="12">
    <source>
        <dbReference type="EMBL" id="NEN49977.1"/>
    </source>
</evidence>
<dbReference type="GO" id="GO:0030170">
    <property type="term" value="F:pyridoxal phosphate binding"/>
    <property type="evidence" value="ECO:0007669"/>
    <property type="project" value="InterPro"/>
</dbReference>
<comment type="catalytic activity">
    <reaction evidence="1">
        <text>L-threonine = 2-oxobutanoate + NH4(+)</text>
        <dbReference type="Rhea" id="RHEA:22108"/>
        <dbReference type="ChEBI" id="CHEBI:16763"/>
        <dbReference type="ChEBI" id="CHEBI:28938"/>
        <dbReference type="ChEBI" id="CHEBI:57926"/>
        <dbReference type="EC" id="4.3.1.19"/>
    </reaction>
</comment>
<evidence type="ECO:0000259" key="10">
    <source>
        <dbReference type="Pfam" id="PF00291"/>
    </source>
</evidence>
<reference evidence="12 14" key="2">
    <citation type="submission" date="2020-02" db="EMBL/GenBank/DDBJ databases">
        <title>The WGS of Modestobacter muralis DSM 100205.</title>
        <authorList>
            <person name="Jiang Z."/>
        </authorList>
    </citation>
    <scope>NUCLEOTIDE SEQUENCE [LARGE SCALE GENOMIC DNA]</scope>
    <source>
        <strain evidence="12 14">DSM 100205</strain>
    </source>
</reference>
<evidence type="ECO:0000256" key="2">
    <source>
        <dbReference type="ARBA" id="ARBA00001933"/>
    </source>
</evidence>
<dbReference type="GO" id="GO:0003941">
    <property type="term" value="F:L-serine ammonia-lyase activity"/>
    <property type="evidence" value="ECO:0007669"/>
    <property type="project" value="TreeGrafter"/>
</dbReference>
<evidence type="ECO:0000256" key="8">
    <source>
        <dbReference type="ARBA" id="ARBA00031427"/>
    </source>
</evidence>
<dbReference type="PROSITE" id="PS00165">
    <property type="entry name" value="DEHYDRATASE_SER_THR"/>
    <property type="match status" value="1"/>
</dbReference>
<evidence type="ECO:0000256" key="1">
    <source>
        <dbReference type="ARBA" id="ARBA00001274"/>
    </source>
</evidence>
<sequence>MVGPVPNRAGAHAPDQPRRGTSLPAVTTEDPTLPAPVTRAEVEAAGARLGGRVRRTPTVSWEVPLDGGRFPVVLKLEQLQHTGSFKARGALNRLLAAPELPELVVTASGGNHGLAVAHAARELGVPAEVYVPETAPPVKIAGIRQRGATVVLAGSSYAEAAAASSTRAGEPGALFVHAYDDRDVVAGQGTVARELAAQAPDLDTVLVATGGGGLIGGIAAHYAGAVRVVSVETHGTATLSAALAAGRPVDVEVSGLASDALGARRIGGHGFATARATGVRAVLVDTDAVRAARHLLWQDLHVAAEPGGATALAALLSGAYVPAAGERVGVVICGANADPADLGTGVQPAR</sequence>
<evidence type="ECO:0000313" key="14">
    <source>
        <dbReference type="Proteomes" id="UP000471152"/>
    </source>
</evidence>
<accession>A0A6P0H2R3</accession>
<gene>
    <name evidence="12" type="ORF">G3R41_03320</name>
    <name evidence="11" type="ORF">GCU67_03320</name>
</gene>
<organism evidence="12 14">
    <name type="scientific">Modestobacter muralis</name>
    <dbReference type="NCBI Taxonomy" id="1608614"/>
    <lineage>
        <taxon>Bacteria</taxon>
        <taxon>Bacillati</taxon>
        <taxon>Actinomycetota</taxon>
        <taxon>Actinomycetes</taxon>
        <taxon>Geodermatophilales</taxon>
        <taxon>Geodermatophilaceae</taxon>
        <taxon>Modestobacter</taxon>
    </lineage>
</organism>
<comment type="function">
    <text evidence="7">Catalyzes the anaerobic formation of alpha-ketobutyrate and ammonia from threonine in a two-step reaction. The first step involved a dehydration of threonine and a production of enamine intermediates (aminocrotonate), which tautomerizes to its imine form (iminobutyrate). Both intermediates are unstable and short-lived. The second step is the nonenzymatic hydrolysis of the enamine/imine intermediates to form 2-ketobutyrate and free ammonia. In the low water environment of the cell, the second step is accelerated by RidA.</text>
</comment>
<keyword evidence="13" id="KW-1185">Reference proteome</keyword>
<comment type="cofactor">
    <cofactor evidence="2">
        <name>pyridoxal 5'-phosphate</name>
        <dbReference type="ChEBI" id="CHEBI:597326"/>
    </cofactor>
</comment>
<dbReference type="EMBL" id="JAAGWH010000011">
    <property type="protein sequence ID" value="NEK93210.1"/>
    <property type="molecule type" value="Genomic_DNA"/>
</dbReference>
<dbReference type="EC" id="4.3.1.19" evidence="4"/>
<dbReference type="InterPro" id="IPR000634">
    <property type="entry name" value="Ser/Thr_deHydtase_PyrdxlP-BS"/>
</dbReference>
<dbReference type="Pfam" id="PF00291">
    <property type="entry name" value="PALP"/>
    <property type="match status" value="1"/>
</dbReference>
<evidence type="ECO:0000256" key="4">
    <source>
        <dbReference type="ARBA" id="ARBA00012096"/>
    </source>
</evidence>
<evidence type="ECO:0000256" key="3">
    <source>
        <dbReference type="ARBA" id="ARBA00010869"/>
    </source>
</evidence>
<evidence type="ECO:0000256" key="6">
    <source>
        <dbReference type="ARBA" id="ARBA00023239"/>
    </source>
</evidence>
<protein>
    <recommendedName>
        <fullName evidence="4">threonine ammonia-lyase</fullName>
        <ecNumber evidence="4">4.3.1.19</ecNumber>
    </recommendedName>
    <alternativeName>
        <fullName evidence="8">Threonine deaminase</fullName>
    </alternativeName>
</protein>
<dbReference type="NCBIfam" id="NF006094">
    <property type="entry name" value="PRK08246.1"/>
    <property type="match status" value="1"/>
</dbReference>
<dbReference type="FunFam" id="3.40.50.1100:FF:000005">
    <property type="entry name" value="Threonine dehydratase catabolic"/>
    <property type="match status" value="1"/>
</dbReference>
<keyword evidence="6" id="KW-0456">Lyase</keyword>
<comment type="caution">
    <text evidence="12">The sequence shown here is derived from an EMBL/GenBank/DDBJ whole genome shotgun (WGS) entry which is preliminary data.</text>
</comment>
<evidence type="ECO:0000256" key="5">
    <source>
        <dbReference type="ARBA" id="ARBA00022898"/>
    </source>
</evidence>